<dbReference type="RefSeq" id="WP_011821525.1">
    <property type="nucleotide sequence ID" value="NC_008818.1"/>
</dbReference>
<dbReference type="eggNOG" id="arCOG00229">
    <property type="taxonomic scope" value="Archaea"/>
</dbReference>
<dbReference type="KEGG" id="hbu:Hbut_0335"/>
<feature type="domain" description="PBP" evidence="1">
    <location>
        <begin position="33"/>
        <end position="256"/>
    </location>
</feature>
<dbReference type="GeneID" id="4782884"/>
<evidence type="ECO:0000259" key="1">
    <source>
        <dbReference type="Pfam" id="PF12849"/>
    </source>
</evidence>
<dbReference type="InterPro" id="IPR052738">
    <property type="entry name" value="ABC-Tungstate_binding"/>
</dbReference>
<organism evidence="2 3">
    <name type="scientific">Hyperthermus butylicus (strain DSM 5456 / JCM 9403 / PLM1-5)</name>
    <dbReference type="NCBI Taxonomy" id="415426"/>
    <lineage>
        <taxon>Archaea</taxon>
        <taxon>Thermoproteota</taxon>
        <taxon>Thermoprotei</taxon>
        <taxon>Desulfurococcales</taxon>
        <taxon>Pyrodictiaceae</taxon>
        <taxon>Hyperthermus</taxon>
    </lineage>
</organism>
<gene>
    <name evidence="2" type="ordered locus">Hbut_0335</name>
</gene>
<dbReference type="PANTHER" id="PTHR37945:SF1">
    <property type="entry name" value="EXTRACELLULAR TUNGSTATE BINDING PROTEIN"/>
    <property type="match status" value="1"/>
</dbReference>
<evidence type="ECO:0000313" key="2">
    <source>
        <dbReference type="EMBL" id="ABM80207.1"/>
    </source>
</evidence>
<dbReference type="Gene3D" id="3.40.190.10">
    <property type="entry name" value="Periplasmic binding protein-like II"/>
    <property type="match status" value="2"/>
</dbReference>
<dbReference type="HOGENOM" id="CLU_061511_0_0_2"/>
<dbReference type="SUPFAM" id="SSF53850">
    <property type="entry name" value="Periplasmic binding protein-like II"/>
    <property type="match status" value="1"/>
</dbReference>
<keyword evidence="3" id="KW-1185">Reference proteome</keyword>
<dbReference type="PANTHER" id="PTHR37945">
    <property type="entry name" value="EXTRACELLULAR TUNGSTATE BINDING PROTEIN"/>
    <property type="match status" value="1"/>
</dbReference>
<name>A2BJP6_HYPBU</name>
<proteinExistence type="predicted"/>
<dbReference type="Proteomes" id="UP000002593">
    <property type="component" value="Chromosome"/>
</dbReference>
<sequence length="294" mass="32500">MAIVVLAVVLLASAIVAYQLLPGKDTGNVRVRATTTTSLYATGLLEYLEQEFRKTHPKVEIDFIPVGSGEALRRAAQGDACIVFVHAPSLEKEYIEKGVIEDGRIFAYNYFIIVGPADDPAGVRRAVNAVDAFRRIYEAGEAGKAKFVSRGDNSGTHVKELSIWRMASLDPHGKKWYLEVGAGMADTLVRANELGAYTLSDIGTYLKLKKDGRIPNLEILYSNSMELINIYSVYLVKSCQGGERKAAEEFAEFLVTHQDLIASYGVEKYGQPLFYPAEGHEDELARIWQQLAES</sequence>
<evidence type="ECO:0000313" key="3">
    <source>
        <dbReference type="Proteomes" id="UP000002593"/>
    </source>
</evidence>
<dbReference type="AlphaFoldDB" id="A2BJP6"/>
<dbReference type="EnsemblBacteria" id="ABM80207">
    <property type="protein sequence ID" value="ABM80207"/>
    <property type="gene ID" value="Hbut_0335"/>
</dbReference>
<dbReference type="EMBL" id="CP000493">
    <property type="protein sequence ID" value="ABM80207.1"/>
    <property type="molecule type" value="Genomic_DNA"/>
</dbReference>
<protein>
    <submittedName>
        <fullName evidence="2">ABC-type tungstate transport system, permease component, TupB</fullName>
    </submittedName>
</protein>
<reference evidence="2 3" key="1">
    <citation type="journal article" date="2007" name="Archaea">
        <title>The genome of Hyperthermus butylicus: a sulfur-reducing, peptide fermenting, neutrophilic Crenarchaeote growing up to 108 degrees C.</title>
        <authorList>
            <person name="Brugger K."/>
            <person name="Chen L."/>
            <person name="Stark M."/>
            <person name="Zibat A."/>
            <person name="Redder P."/>
            <person name="Ruepp A."/>
            <person name="Awayez M."/>
            <person name="She Q."/>
            <person name="Garrett R.A."/>
            <person name="Klenk H.P."/>
        </authorList>
    </citation>
    <scope>NUCLEOTIDE SEQUENCE [LARGE SCALE GENOMIC DNA]</scope>
    <source>
        <strain evidence="3">DSM 5456 / JCM 9403 / PLM1-5</strain>
    </source>
</reference>
<accession>A2BJP6</accession>
<dbReference type="Pfam" id="PF12849">
    <property type="entry name" value="PBP_like_2"/>
    <property type="match status" value="1"/>
</dbReference>
<dbReference type="STRING" id="415426.Hbut_0335"/>
<dbReference type="InterPro" id="IPR024370">
    <property type="entry name" value="PBP_domain"/>
</dbReference>